<dbReference type="EMBL" id="KF901129">
    <property type="protein sequence ID" value="AIF19095.1"/>
    <property type="molecule type" value="Genomic_DNA"/>
</dbReference>
<feature type="transmembrane region" description="Helical" evidence="6">
    <location>
        <begin position="106"/>
        <end position="128"/>
    </location>
</feature>
<evidence type="ECO:0000256" key="2">
    <source>
        <dbReference type="ARBA" id="ARBA00022448"/>
    </source>
</evidence>
<sequence>MIPSILFAIIVGIATFLLGAIAVRVMGETGIEPVSGTSFIVLLGLLGLFLNMRDTLGLTKEEAILMGLVGTTVFGSAISMSGTVVGDYKNSLYIGNRPYHISKGNIMGVVPGAILGAGVAIFLSMMLASGKIDLLAPQANAFATFTILLAENEGNLQALALGFALGCFVEWATGMGTSFGLGMYLPTLATFPMLIGGGFRDWWEAKRLKPKVEKIREKEGNKEAERARAIMLLGTFMLAAGMLTGEAFLGVESAIFAVVDELPTGDLVELTSDGTPVFGPDGEPLMEAVVMGDLSWYPYARFGAFVMLNVLLAGAIYGLFRKAGIIGPKDQLMEAELG</sequence>
<dbReference type="GO" id="GO:0016020">
    <property type="term" value="C:membrane"/>
    <property type="evidence" value="ECO:0007669"/>
    <property type="project" value="UniProtKB-SubCell"/>
</dbReference>
<accession>A0A075HU49</accession>
<reference evidence="7" key="1">
    <citation type="journal article" date="2014" name="Genome Biol. Evol.">
        <title>Pangenome evidence for extensive interdomain horizontal transfer affecting lineage core and shell genes in uncultured planktonic thaumarchaeota and euryarchaeota.</title>
        <authorList>
            <person name="Deschamps P."/>
            <person name="Zivanovic Y."/>
            <person name="Moreira D."/>
            <person name="Rodriguez-Valera F."/>
            <person name="Lopez-Garcia P."/>
        </authorList>
    </citation>
    <scope>NUCLEOTIDE SEQUENCE</scope>
</reference>
<keyword evidence="3 6" id="KW-0812">Transmembrane</keyword>
<proteinExistence type="predicted"/>
<keyword evidence="5 6" id="KW-0472">Membrane</keyword>
<dbReference type="GO" id="GO:0035673">
    <property type="term" value="F:oligopeptide transmembrane transporter activity"/>
    <property type="evidence" value="ECO:0007669"/>
    <property type="project" value="InterPro"/>
</dbReference>
<feature type="transmembrane region" description="Helical" evidence="6">
    <location>
        <begin position="183"/>
        <end position="203"/>
    </location>
</feature>
<feature type="transmembrane region" description="Helical" evidence="6">
    <location>
        <begin position="6"/>
        <end position="27"/>
    </location>
</feature>
<evidence type="ECO:0000256" key="3">
    <source>
        <dbReference type="ARBA" id="ARBA00022692"/>
    </source>
</evidence>
<feature type="transmembrane region" description="Helical" evidence="6">
    <location>
        <begin position="34"/>
        <end position="52"/>
    </location>
</feature>
<evidence type="ECO:0000313" key="7">
    <source>
        <dbReference type="EMBL" id="AIF19095.1"/>
    </source>
</evidence>
<feature type="transmembrane region" description="Helical" evidence="6">
    <location>
        <begin position="64"/>
        <end position="85"/>
    </location>
</feature>
<feature type="transmembrane region" description="Helical" evidence="6">
    <location>
        <begin position="299"/>
        <end position="320"/>
    </location>
</feature>
<evidence type="ECO:0000256" key="6">
    <source>
        <dbReference type="SAM" id="Phobius"/>
    </source>
</evidence>
<keyword evidence="2" id="KW-0813">Transport</keyword>
<dbReference type="Pfam" id="PF03169">
    <property type="entry name" value="OPT"/>
    <property type="match status" value="1"/>
</dbReference>
<evidence type="ECO:0000256" key="4">
    <source>
        <dbReference type="ARBA" id="ARBA00022989"/>
    </source>
</evidence>
<comment type="subcellular location">
    <subcellularLocation>
        <location evidence="1">Membrane</location>
        <topology evidence="1">Multi-pass membrane protein</topology>
    </subcellularLocation>
</comment>
<dbReference type="AlphaFoldDB" id="A0A075HU49"/>
<evidence type="ECO:0000256" key="1">
    <source>
        <dbReference type="ARBA" id="ARBA00004141"/>
    </source>
</evidence>
<feature type="transmembrane region" description="Helical" evidence="6">
    <location>
        <begin position="224"/>
        <end position="243"/>
    </location>
</feature>
<dbReference type="InterPro" id="IPR004813">
    <property type="entry name" value="OPT"/>
</dbReference>
<organism evidence="7">
    <name type="scientific">uncultured marine group II/III euryarchaeote KM3_85_D06</name>
    <dbReference type="NCBI Taxonomy" id="1456528"/>
    <lineage>
        <taxon>Archaea</taxon>
        <taxon>Methanobacteriati</taxon>
        <taxon>Methanobacteriota</taxon>
        <taxon>environmental samples</taxon>
    </lineage>
</organism>
<keyword evidence="4 6" id="KW-1133">Transmembrane helix</keyword>
<name>A0A075HU49_9EURY</name>
<evidence type="ECO:0000256" key="5">
    <source>
        <dbReference type="ARBA" id="ARBA00023136"/>
    </source>
</evidence>
<protein>
    <submittedName>
        <fullName evidence="7">OPT family oligopeptide transporter</fullName>
    </submittedName>
</protein>